<accession>A0ABC8THP0</accession>
<dbReference type="EMBL" id="CAUOFW020005192">
    <property type="protein sequence ID" value="CAK9168962.1"/>
    <property type="molecule type" value="Genomic_DNA"/>
</dbReference>
<sequence>MPRLAPRRPCLIVSANRHTSPPRLAPNACIMHLAPSVIASRLPRALTPMPCLAPRRPCLIASANRHTSPPHLAPNACIMRLAPSVIAYRLPRAPASCLPKRANVHAPSSLVNTRDSSC</sequence>
<reference evidence="1 2" key="1">
    <citation type="submission" date="2024-02" db="EMBL/GenBank/DDBJ databases">
        <authorList>
            <person name="Vignale AGUSTIN F."/>
            <person name="Sosa J E."/>
            <person name="Modenutti C."/>
        </authorList>
    </citation>
    <scope>NUCLEOTIDE SEQUENCE [LARGE SCALE GENOMIC DNA]</scope>
</reference>
<evidence type="ECO:0000313" key="1">
    <source>
        <dbReference type="EMBL" id="CAK9168962.1"/>
    </source>
</evidence>
<proteinExistence type="predicted"/>
<gene>
    <name evidence="1" type="ORF">ILEXP_LOCUS38386</name>
</gene>
<dbReference type="Proteomes" id="UP001642360">
    <property type="component" value="Unassembled WGS sequence"/>
</dbReference>
<comment type="caution">
    <text evidence="1">The sequence shown here is derived from an EMBL/GenBank/DDBJ whole genome shotgun (WGS) entry which is preliminary data.</text>
</comment>
<protein>
    <submittedName>
        <fullName evidence="1">Uncharacterized protein</fullName>
    </submittedName>
</protein>
<keyword evidence="2" id="KW-1185">Reference proteome</keyword>
<dbReference type="AlphaFoldDB" id="A0ABC8THP0"/>
<name>A0ABC8THP0_9AQUA</name>
<evidence type="ECO:0000313" key="2">
    <source>
        <dbReference type="Proteomes" id="UP001642360"/>
    </source>
</evidence>
<organism evidence="1 2">
    <name type="scientific">Ilex paraguariensis</name>
    <name type="common">yerba mate</name>
    <dbReference type="NCBI Taxonomy" id="185542"/>
    <lineage>
        <taxon>Eukaryota</taxon>
        <taxon>Viridiplantae</taxon>
        <taxon>Streptophyta</taxon>
        <taxon>Embryophyta</taxon>
        <taxon>Tracheophyta</taxon>
        <taxon>Spermatophyta</taxon>
        <taxon>Magnoliopsida</taxon>
        <taxon>eudicotyledons</taxon>
        <taxon>Gunneridae</taxon>
        <taxon>Pentapetalae</taxon>
        <taxon>asterids</taxon>
        <taxon>campanulids</taxon>
        <taxon>Aquifoliales</taxon>
        <taxon>Aquifoliaceae</taxon>
        <taxon>Ilex</taxon>
    </lineage>
</organism>